<dbReference type="InterPro" id="IPR009003">
    <property type="entry name" value="Peptidase_S1_PA"/>
</dbReference>
<organism evidence="2 3">
    <name type="scientific">Armatimonas rosea</name>
    <dbReference type="NCBI Taxonomy" id="685828"/>
    <lineage>
        <taxon>Bacteria</taxon>
        <taxon>Bacillati</taxon>
        <taxon>Armatimonadota</taxon>
        <taxon>Armatimonadia</taxon>
        <taxon>Armatimonadales</taxon>
        <taxon>Armatimonadaceae</taxon>
        <taxon>Armatimonas</taxon>
    </lineage>
</organism>
<dbReference type="SUPFAM" id="SSF50494">
    <property type="entry name" value="Trypsin-like serine proteases"/>
    <property type="match status" value="1"/>
</dbReference>
<comment type="caution">
    <text evidence="2">The sequence shown here is derived from an EMBL/GenBank/DDBJ whole genome shotgun (WGS) entry which is preliminary data.</text>
</comment>
<dbReference type="AlphaFoldDB" id="A0A7W9SQY5"/>
<feature type="region of interest" description="Disordered" evidence="1">
    <location>
        <begin position="243"/>
        <end position="283"/>
    </location>
</feature>
<keyword evidence="2" id="KW-0645">Protease</keyword>
<name>A0A7W9SQY5_ARMRO</name>
<protein>
    <submittedName>
        <fullName evidence="2">S1-C subfamily serine protease</fullName>
    </submittedName>
</protein>
<dbReference type="EMBL" id="JACHGW010000002">
    <property type="protein sequence ID" value="MBB6050588.1"/>
    <property type="molecule type" value="Genomic_DNA"/>
</dbReference>
<evidence type="ECO:0000313" key="2">
    <source>
        <dbReference type="EMBL" id="MBB6050588.1"/>
    </source>
</evidence>
<sequence length="283" mass="29746">MPILFPLATAVPPALVCPAVDTLGEAIRGVVQKNRASMVTVSLVLKYNMGGQSQDSELETEGVVLTSEGLVAVINAAIDPAAMMGGDTDSAKFSVKVVSARLLLEDGQEIPAKVVLRDPDKGIAFLRPIAPVGKPLAFVDLKKPPVAQIGDSLLVLGRLGKGANRAPRVVTPRIIGVIEKPRTLYVAETFNGLLALGDVVFNEKGEALGIVTLRGKMETTTRTTMDMSRGMMPVVVPGDDIWEAASQAPSVKDAKDDTPVGKTPAKPTTPPKKPTTPPKKSGK</sequence>
<keyword evidence="3" id="KW-1185">Reference proteome</keyword>
<dbReference type="GO" id="GO:0006508">
    <property type="term" value="P:proteolysis"/>
    <property type="evidence" value="ECO:0007669"/>
    <property type="project" value="UniProtKB-KW"/>
</dbReference>
<evidence type="ECO:0000256" key="1">
    <source>
        <dbReference type="SAM" id="MobiDB-lite"/>
    </source>
</evidence>
<reference evidence="2 3" key="1">
    <citation type="submission" date="2020-08" db="EMBL/GenBank/DDBJ databases">
        <title>Genomic Encyclopedia of Type Strains, Phase IV (KMG-IV): sequencing the most valuable type-strain genomes for metagenomic binning, comparative biology and taxonomic classification.</title>
        <authorList>
            <person name="Goeker M."/>
        </authorList>
    </citation>
    <scope>NUCLEOTIDE SEQUENCE [LARGE SCALE GENOMIC DNA]</scope>
    <source>
        <strain evidence="2 3">DSM 23562</strain>
    </source>
</reference>
<proteinExistence type="predicted"/>
<feature type="compositionally biased region" description="Pro residues" evidence="1">
    <location>
        <begin position="267"/>
        <end position="277"/>
    </location>
</feature>
<accession>A0A7W9SQY5</accession>
<evidence type="ECO:0000313" key="3">
    <source>
        <dbReference type="Proteomes" id="UP000520814"/>
    </source>
</evidence>
<dbReference type="Proteomes" id="UP000520814">
    <property type="component" value="Unassembled WGS sequence"/>
</dbReference>
<dbReference type="GO" id="GO:0008233">
    <property type="term" value="F:peptidase activity"/>
    <property type="evidence" value="ECO:0007669"/>
    <property type="project" value="UniProtKB-KW"/>
</dbReference>
<dbReference type="RefSeq" id="WP_184195831.1">
    <property type="nucleotide sequence ID" value="NZ_JACHGW010000002.1"/>
</dbReference>
<keyword evidence="2" id="KW-0378">Hydrolase</keyword>
<dbReference type="Gene3D" id="2.40.10.120">
    <property type="match status" value="1"/>
</dbReference>
<gene>
    <name evidence="2" type="ORF">HNQ39_002379</name>
</gene>